<dbReference type="GO" id="GO:0004029">
    <property type="term" value="F:aldehyde dehydrogenase (NAD+) activity"/>
    <property type="evidence" value="ECO:0007669"/>
    <property type="project" value="TreeGrafter"/>
</dbReference>
<evidence type="ECO:0000259" key="1">
    <source>
        <dbReference type="Pfam" id="PF01370"/>
    </source>
</evidence>
<dbReference type="STRING" id="1464123.SAMN05444126_11092"/>
<dbReference type="PANTHER" id="PTHR48079:SF6">
    <property type="entry name" value="NAD(P)-BINDING DOMAIN-CONTAINING PROTEIN-RELATED"/>
    <property type="match status" value="1"/>
</dbReference>
<feature type="domain" description="NAD-dependent epimerase/dehydratase" evidence="1">
    <location>
        <begin position="4"/>
        <end position="212"/>
    </location>
</feature>
<dbReference type="SUPFAM" id="SSF51735">
    <property type="entry name" value="NAD(P)-binding Rossmann-fold domains"/>
    <property type="match status" value="1"/>
</dbReference>
<accession>A0A1H9TNM4</accession>
<dbReference type="Gene3D" id="3.40.50.720">
    <property type="entry name" value="NAD(P)-binding Rossmann-like Domain"/>
    <property type="match status" value="1"/>
</dbReference>
<dbReference type="InterPro" id="IPR001509">
    <property type="entry name" value="Epimerase_deHydtase"/>
</dbReference>
<dbReference type="AlphaFoldDB" id="A0A1H9TNM4"/>
<organism evidence="2 3">
    <name type="scientific">Salisediminibacterium halotolerans</name>
    <dbReference type="NCBI Taxonomy" id="517425"/>
    <lineage>
        <taxon>Bacteria</taxon>
        <taxon>Bacillati</taxon>
        <taxon>Bacillota</taxon>
        <taxon>Bacilli</taxon>
        <taxon>Bacillales</taxon>
        <taxon>Bacillaceae</taxon>
        <taxon>Salisediminibacterium</taxon>
    </lineage>
</organism>
<proteinExistence type="predicted"/>
<name>A0A1H9TNM4_9BACI</name>
<evidence type="ECO:0000313" key="2">
    <source>
        <dbReference type="EMBL" id="SER98529.1"/>
    </source>
</evidence>
<protein>
    <submittedName>
        <fullName evidence="2">Nucleoside-diphosphate-sugar epimerase</fullName>
    </submittedName>
</protein>
<dbReference type="OrthoDB" id="112777at2"/>
<evidence type="ECO:0000313" key="3">
    <source>
        <dbReference type="Proteomes" id="UP000199318"/>
    </source>
</evidence>
<keyword evidence="3" id="KW-1185">Reference proteome</keyword>
<dbReference type="InterPro" id="IPR051783">
    <property type="entry name" value="NAD(P)-dependent_oxidoreduct"/>
</dbReference>
<dbReference type="EMBL" id="FOGV01000010">
    <property type="protein sequence ID" value="SER98529.1"/>
    <property type="molecule type" value="Genomic_DNA"/>
</dbReference>
<dbReference type="GO" id="GO:0005737">
    <property type="term" value="C:cytoplasm"/>
    <property type="evidence" value="ECO:0007669"/>
    <property type="project" value="TreeGrafter"/>
</dbReference>
<dbReference type="PANTHER" id="PTHR48079">
    <property type="entry name" value="PROTEIN YEEZ"/>
    <property type="match status" value="1"/>
</dbReference>
<comment type="caution">
    <text evidence="2">The sequence shown here is derived from an EMBL/GenBank/DDBJ whole genome shotgun (WGS) entry which is preliminary data.</text>
</comment>
<dbReference type="RefSeq" id="WP_093072792.1">
    <property type="nucleotide sequence ID" value="NZ_FOGV01000010.1"/>
</dbReference>
<reference evidence="3" key="1">
    <citation type="submission" date="2016-10" db="EMBL/GenBank/DDBJ databases">
        <authorList>
            <person name="de Groot N.N."/>
        </authorList>
    </citation>
    <scope>NUCLEOTIDE SEQUENCE [LARGE SCALE GENOMIC DNA]</scope>
    <source>
        <strain evidence="3">10nlg</strain>
    </source>
</reference>
<sequence length="319" mass="35852">MKDVLVLGASGGIGSALVQELVGRGIHVRAFARDEAKMKDIHAERDGKVRYIPGNALVLNDILHAAHSVDTIFHAISFPYEDWQENHMLCLKNVLEAASTNQANLVFADNIYAYGPSPGYKLKESNSKNPQTNKGKLRLAMEQEIEKSPVPSIIAHLPDVFGPRAENTILNITFEDVANNKSARFIGPLDQPREFLYTKDAAKALAELALHDHAYNQYWNIPPLKPVTGNQLIHIIKSVTDYQKSARTMSKSMLNMIGLFQPTVREMKEMFYLTDQPVFIDGKKYEDHIGPLPHTPLETSLKETLDWYKTNQIKDKSIS</sequence>
<gene>
    <name evidence="2" type="ORF">SAMN05444126_11092</name>
</gene>
<dbReference type="Pfam" id="PF01370">
    <property type="entry name" value="Epimerase"/>
    <property type="match status" value="1"/>
</dbReference>
<dbReference type="Proteomes" id="UP000199318">
    <property type="component" value="Unassembled WGS sequence"/>
</dbReference>
<dbReference type="InterPro" id="IPR036291">
    <property type="entry name" value="NAD(P)-bd_dom_sf"/>
</dbReference>